<comment type="catalytic activity">
    <reaction evidence="9">
        <text>(2S)-sakuranetin + reduced [NADPH--hemoprotein reductase] + O2 = (2S)-7-methylcarthamidin + oxidized [NADPH--hemoprotein reductase] + H2O + H(+)</text>
        <dbReference type="Rhea" id="RHEA:73431"/>
        <dbReference type="Rhea" id="RHEA-COMP:11964"/>
        <dbReference type="Rhea" id="RHEA-COMP:11965"/>
        <dbReference type="ChEBI" id="CHEBI:15377"/>
        <dbReference type="ChEBI" id="CHEBI:15378"/>
        <dbReference type="ChEBI" id="CHEBI:15379"/>
        <dbReference type="ChEBI" id="CHEBI:28927"/>
        <dbReference type="ChEBI" id="CHEBI:57618"/>
        <dbReference type="ChEBI" id="CHEBI:58210"/>
        <dbReference type="ChEBI" id="CHEBI:192815"/>
    </reaction>
    <physiologicalReaction direction="left-to-right" evidence="9">
        <dbReference type="Rhea" id="RHEA:73432"/>
    </physiologicalReaction>
</comment>
<evidence type="ECO:0000256" key="10">
    <source>
        <dbReference type="ARBA" id="ARBA00051691"/>
    </source>
</evidence>
<organism evidence="17">
    <name type="scientific">Callicarpa americana</name>
    <name type="common">American beautyberry</name>
    <dbReference type="NCBI Taxonomy" id="204211"/>
    <lineage>
        <taxon>Eukaryota</taxon>
        <taxon>Viridiplantae</taxon>
        <taxon>Streptophyta</taxon>
        <taxon>Embryophyta</taxon>
        <taxon>Tracheophyta</taxon>
        <taxon>Spermatophyta</taxon>
        <taxon>Magnoliopsida</taxon>
        <taxon>eudicotyledons</taxon>
        <taxon>Gunneridae</taxon>
        <taxon>Pentapetalae</taxon>
        <taxon>asterids</taxon>
        <taxon>lamiids</taxon>
        <taxon>Lamiales</taxon>
        <taxon>Lamiaceae</taxon>
        <taxon>Callicarpoideae</taxon>
        <taxon>Callicarpa</taxon>
    </lineage>
</organism>
<dbReference type="PRINTS" id="PR00463">
    <property type="entry name" value="EP450I"/>
</dbReference>
<dbReference type="EMBL" id="OQ675287">
    <property type="protein sequence ID" value="WET52751.1"/>
    <property type="molecule type" value="mRNA"/>
</dbReference>
<dbReference type="PANTHER" id="PTHR47947">
    <property type="entry name" value="CYTOCHROME P450 82C3-RELATED"/>
    <property type="match status" value="1"/>
</dbReference>
<proteinExistence type="evidence at transcript level"/>
<feature type="transmembrane region" description="Helical" evidence="16">
    <location>
        <begin position="231"/>
        <end position="250"/>
    </location>
</feature>
<dbReference type="GO" id="GO:0020037">
    <property type="term" value="F:heme binding"/>
    <property type="evidence" value="ECO:0007669"/>
    <property type="project" value="InterPro"/>
</dbReference>
<keyword evidence="4 14" id="KW-0479">Metal-binding</keyword>
<protein>
    <recommendedName>
        <fullName evidence="13">Flavonoid-6-hydroxylase</fullName>
    </recommendedName>
</protein>
<keyword evidence="16" id="KW-0472">Membrane</keyword>
<comment type="pathway">
    <text evidence="8">Flavonoid metabolism.</text>
</comment>
<keyword evidence="3 14" id="KW-0349">Heme</keyword>
<evidence type="ECO:0000256" key="3">
    <source>
        <dbReference type="ARBA" id="ARBA00022617"/>
    </source>
</evidence>
<evidence type="ECO:0000256" key="14">
    <source>
        <dbReference type="PIRSR" id="PIRSR602401-1"/>
    </source>
</evidence>
<accession>A0A9Y1PPP4</accession>
<comment type="catalytic activity">
    <reaction evidence="11">
        <text>(2S)-naringenin 4',7-dimethyl ether + reduced [NADPH--hemoprotein reductase] + O2 = (2S)-carthamidin-4',7-dimethyl ether + oxidized [NADPH--hemoprotein reductase] + H2O + H(+)</text>
        <dbReference type="Rhea" id="RHEA:73439"/>
        <dbReference type="Rhea" id="RHEA-COMP:11964"/>
        <dbReference type="Rhea" id="RHEA-COMP:11965"/>
        <dbReference type="ChEBI" id="CHEBI:15377"/>
        <dbReference type="ChEBI" id="CHEBI:15378"/>
        <dbReference type="ChEBI" id="CHEBI:15379"/>
        <dbReference type="ChEBI" id="CHEBI:57618"/>
        <dbReference type="ChEBI" id="CHEBI:58210"/>
        <dbReference type="ChEBI" id="CHEBI:192816"/>
        <dbReference type="ChEBI" id="CHEBI:192817"/>
    </reaction>
    <physiologicalReaction direction="left-to-right" evidence="11">
        <dbReference type="Rhea" id="RHEA:73440"/>
    </physiologicalReaction>
</comment>
<evidence type="ECO:0000256" key="15">
    <source>
        <dbReference type="RuleBase" id="RU000461"/>
    </source>
</evidence>
<dbReference type="Pfam" id="PF00067">
    <property type="entry name" value="p450"/>
    <property type="match status" value="1"/>
</dbReference>
<dbReference type="InterPro" id="IPR017972">
    <property type="entry name" value="Cyt_P450_CS"/>
</dbReference>
<evidence type="ECO:0000256" key="9">
    <source>
        <dbReference type="ARBA" id="ARBA00050930"/>
    </source>
</evidence>
<evidence type="ECO:0000256" key="2">
    <source>
        <dbReference type="ARBA" id="ARBA00004167"/>
    </source>
</evidence>
<dbReference type="AlphaFoldDB" id="A0A9Y1PPP4"/>
<dbReference type="CDD" id="cd20654">
    <property type="entry name" value="CYP82"/>
    <property type="match status" value="1"/>
</dbReference>
<keyword evidence="6 14" id="KW-0408">Iron</keyword>
<dbReference type="InterPro" id="IPR036396">
    <property type="entry name" value="Cyt_P450_sf"/>
</dbReference>
<dbReference type="InterPro" id="IPR001128">
    <property type="entry name" value="Cyt_P450"/>
</dbReference>
<dbReference type="PANTHER" id="PTHR47947:SF39">
    <property type="entry name" value="CYTOCHROME P450"/>
    <property type="match status" value="1"/>
</dbReference>
<evidence type="ECO:0000256" key="16">
    <source>
        <dbReference type="SAM" id="Phobius"/>
    </source>
</evidence>
<reference evidence="17" key="1">
    <citation type="submission" date="2023-03" db="EMBL/GenBank/DDBJ databases">
        <authorList>
            <person name="Lanier E.R."/>
            <person name="Schlecht N.J."/>
        </authorList>
    </citation>
    <scope>NUCLEOTIDE SEQUENCE</scope>
</reference>
<evidence type="ECO:0000256" key="4">
    <source>
        <dbReference type="ARBA" id="ARBA00022723"/>
    </source>
</evidence>
<feature type="binding site" description="axial binding residue" evidence="14">
    <location>
        <position position="467"/>
    </location>
    <ligand>
        <name>heme</name>
        <dbReference type="ChEBI" id="CHEBI:30413"/>
    </ligand>
    <ligandPart>
        <name>Fe</name>
        <dbReference type="ChEBI" id="CHEBI:18248"/>
    </ligandPart>
</feature>
<evidence type="ECO:0000256" key="11">
    <source>
        <dbReference type="ARBA" id="ARBA00052049"/>
    </source>
</evidence>
<keyword evidence="16" id="KW-1133">Transmembrane helix</keyword>
<dbReference type="SUPFAM" id="SSF48264">
    <property type="entry name" value="Cytochrome P450"/>
    <property type="match status" value="1"/>
</dbReference>
<evidence type="ECO:0000256" key="5">
    <source>
        <dbReference type="ARBA" id="ARBA00023002"/>
    </source>
</evidence>
<evidence type="ECO:0000256" key="8">
    <source>
        <dbReference type="ARBA" id="ARBA00034479"/>
    </source>
</evidence>
<dbReference type="Gene3D" id="1.10.630.10">
    <property type="entry name" value="Cytochrome P450"/>
    <property type="match status" value="1"/>
</dbReference>
<dbReference type="InterPro" id="IPR050651">
    <property type="entry name" value="Plant_Cytochrome_P450_Monoox"/>
</dbReference>
<dbReference type="GO" id="GO:0016705">
    <property type="term" value="F:oxidoreductase activity, acting on paired donors, with incorporation or reduction of molecular oxygen"/>
    <property type="evidence" value="ECO:0007669"/>
    <property type="project" value="InterPro"/>
</dbReference>
<keyword evidence="16" id="KW-0812">Transmembrane</keyword>
<comment type="cofactor">
    <cofactor evidence="1 14">
        <name>heme</name>
        <dbReference type="ChEBI" id="CHEBI:30413"/>
    </cofactor>
</comment>
<evidence type="ECO:0000313" key="17">
    <source>
        <dbReference type="EMBL" id="WET52751.1"/>
    </source>
</evidence>
<comment type="subcellular location">
    <subcellularLocation>
        <location evidence="2">Membrane</location>
        <topology evidence="2">Single-pass membrane protein</topology>
    </subcellularLocation>
</comment>
<evidence type="ECO:0000256" key="12">
    <source>
        <dbReference type="ARBA" id="ARBA00052216"/>
    </source>
</evidence>
<dbReference type="FunFam" id="1.10.630.10:FF:000026">
    <property type="entry name" value="Cytochrome P450 82C4"/>
    <property type="match status" value="1"/>
</dbReference>
<dbReference type="InterPro" id="IPR002401">
    <property type="entry name" value="Cyt_P450_E_grp-I"/>
</dbReference>
<sequence length="527" mass="58838">MELSYVIAGLIIIMSLFLYCSFLSLKFINPKASKSNAPPEAGGAWPFIGHLHLMNGGSTAAKLPHITLGAMADKYGPIFTIRLGVRQAVVVSNGELAKELFTTCDVAVSSRPSLASSRHLGYDMAMFGFSPYGKYWQEIRKLVSSELLSARRVELQKHVLVSETAQSVNELYTLWTQKANASGRVSVEMKEWFGDLNLNVVLRMVVGKRFFGSSGDSGDQARRCQRVMRDFFHLVGVAVVGDALPYLGWLDIGGYEKKMKETSKELDLLVGQWLEEHRDKEFSGKGKEQEDFMDVMLSVVRGTKLQSQYDADTIIKSTCSNLISGASDTTTVVLVWALSLLLNNNHVLKKAQQELDYHIGRERRVNDSDIGKLLYLQAIVKETLRLYPPAPLGGSRQFTQDCNLGGYHIPKGIQLFVNLWKLHRDPHVWPDDPSEFRPERFLTTQKDIDVKGRDFALIPFGAGRRICPGIHFGLQMLHLVLANLLQGFEFSTPMGELVDMTESFGLTNSKATPLDVCVAPRLSPNLY</sequence>
<comment type="catalytic activity">
    <reaction evidence="10">
        <text>genkwanin + reduced [NADPH--hemoprotein reductase] + O2 = scutellarein 7-methyl ether + oxidized [NADPH--hemoprotein reductase] + H2O</text>
        <dbReference type="Rhea" id="RHEA:73427"/>
        <dbReference type="Rhea" id="RHEA-COMP:11964"/>
        <dbReference type="Rhea" id="RHEA-COMP:11965"/>
        <dbReference type="ChEBI" id="CHEBI:15377"/>
        <dbReference type="ChEBI" id="CHEBI:15379"/>
        <dbReference type="ChEBI" id="CHEBI:57618"/>
        <dbReference type="ChEBI" id="CHEBI:58210"/>
        <dbReference type="ChEBI" id="CHEBI:192700"/>
        <dbReference type="ChEBI" id="CHEBI:192701"/>
    </reaction>
    <physiologicalReaction direction="left-to-right" evidence="10">
        <dbReference type="Rhea" id="RHEA:73428"/>
    </physiologicalReaction>
</comment>
<evidence type="ECO:0000256" key="1">
    <source>
        <dbReference type="ARBA" id="ARBA00001971"/>
    </source>
</evidence>
<dbReference type="PROSITE" id="PS00086">
    <property type="entry name" value="CYTOCHROME_P450"/>
    <property type="match status" value="1"/>
</dbReference>
<comment type="similarity">
    <text evidence="15">Belongs to the cytochrome P450 family.</text>
</comment>
<evidence type="ECO:0000256" key="7">
    <source>
        <dbReference type="ARBA" id="ARBA00023033"/>
    </source>
</evidence>
<dbReference type="GO" id="GO:0004497">
    <property type="term" value="F:monooxygenase activity"/>
    <property type="evidence" value="ECO:0007669"/>
    <property type="project" value="UniProtKB-KW"/>
</dbReference>
<name>A0A9Y1PPP4_CALAM</name>
<dbReference type="GO" id="GO:0016020">
    <property type="term" value="C:membrane"/>
    <property type="evidence" value="ECO:0007669"/>
    <property type="project" value="UniProtKB-SubCell"/>
</dbReference>
<dbReference type="PRINTS" id="PR00385">
    <property type="entry name" value="P450"/>
</dbReference>
<dbReference type="GO" id="GO:0005506">
    <property type="term" value="F:iron ion binding"/>
    <property type="evidence" value="ECO:0007669"/>
    <property type="project" value="InterPro"/>
</dbReference>
<evidence type="ECO:0000256" key="13">
    <source>
        <dbReference type="ARBA" id="ARBA00067499"/>
    </source>
</evidence>
<evidence type="ECO:0000256" key="6">
    <source>
        <dbReference type="ARBA" id="ARBA00023004"/>
    </source>
</evidence>
<keyword evidence="5 15" id="KW-0560">Oxidoreductase</keyword>
<comment type="catalytic activity">
    <reaction evidence="12">
        <text>apigenin 4',7-dimethyl ether + reduced [NADPH--hemoprotein reductase] + O2 = ladanein + oxidized [NADPH--hemoprotein reductase] + H2O + H(+)</text>
        <dbReference type="Rhea" id="RHEA:73435"/>
        <dbReference type="Rhea" id="RHEA-COMP:11964"/>
        <dbReference type="Rhea" id="RHEA-COMP:11965"/>
        <dbReference type="ChEBI" id="CHEBI:2769"/>
        <dbReference type="ChEBI" id="CHEBI:15377"/>
        <dbReference type="ChEBI" id="CHEBI:15378"/>
        <dbReference type="ChEBI" id="CHEBI:15379"/>
        <dbReference type="ChEBI" id="CHEBI:57618"/>
        <dbReference type="ChEBI" id="CHEBI:58210"/>
        <dbReference type="ChEBI" id="CHEBI:192702"/>
    </reaction>
    <physiologicalReaction direction="left-to-right" evidence="12">
        <dbReference type="Rhea" id="RHEA:73436"/>
    </physiologicalReaction>
</comment>
<feature type="transmembrane region" description="Helical" evidence="16">
    <location>
        <begin position="6"/>
        <end position="25"/>
    </location>
</feature>
<keyword evidence="7 15" id="KW-0503">Monooxygenase</keyword>